<keyword evidence="10 18" id="KW-0472">Membrane</keyword>
<dbReference type="GO" id="GO:0002250">
    <property type="term" value="P:adaptive immune response"/>
    <property type="evidence" value="ECO:0007669"/>
    <property type="project" value="UniProtKB-KW"/>
</dbReference>
<evidence type="ECO:0000256" key="5">
    <source>
        <dbReference type="ARBA" id="ARBA00022729"/>
    </source>
</evidence>
<reference evidence="21 22" key="1">
    <citation type="journal article" date="2020" name="Nature">
        <title>Six reference-quality genomes reveal evolution of bat adaptations.</title>
        <authorList>
            <person name="Jebb D."/>
            <person name="Huang Z."/>
            <person name="Pippel M."/>
            <person name="Hughes G.M."/>
            <person name="Lavrichenko K."/>
            <person name="Devanna P."/>
            <person name="Winkler S."/>
            <person name="Jermiin L.S."/>
            <person name="Skirmuntt E.C."/>
            <person name="Katzourakis A."/>
            <person name="Burkitt-Gray L."/>
            <person name="Ray D.A."/>
            <person name="Sullivan K.A.M."/>
            <person name="Roscito J.G."/>
            <person name="Kirilenko B.M."/>
            <person name="Davalos L.M."/>
            <person name="Corthals A.P."/>
            <person name="Power M.L."/>
            <person name="Jones G."/>
            <person name="Ransome R.D."/>
            <person name="Dechmann D.K.N."/>
            <person name="Locatelli A.G."/>
            <person name="Puechmaille S.J."/>
            <person name="Fedrigo O."/>
            <person name="Jarvis E.D."/>
            <person name="Hiller M."/>
            <person name="Vernes S.C."/>
            <person name="Myers E.W."/>
            <person name="Teeling E.C."/>
        </authorList>
    </citation>
    <scope>NUCLEOTIDE SEQUENCE [LARGE SCALE GENOMIC DNA]</scope>
    <source>
        <strain evidence="21">MRouAeg1</strain>
        <tissue evidence="21">Muscle</tissue>
    </source>
</reference>
<evidence type="ECO:0000256" key="8">
    <source>
        <dbReference type="ARBA" id="ARBA00022989"/>
    </source>
</evidence>
<evidence type="ECO:0000256" key="12">
    <source>
        <dbReference type="ARBA" id="ARBA00023180"/>
    </source>
</evidence>
<evidence type="ECO:0000256" key="3">
    <source>
        <dbReference type="ARBA" id="ARBA00022475"/>
    </source>
</evidence>
<gene>
    <name evidence="21" type="ORF">HJG63_006553</name>
</gene>
<dbReference type="InterPro" id="IPR013783">
    <property type="entry name" value="Ig-like_fold"/>
</dbReference>
<evidence type="ECO:0000256" key="16">
    <source>
        <dbReference type="ARBA" id="ARBA00081259"/>
    </source>
</evidence>
<sequence>MRLRSPGLFLLLLSGLRAANYSMPVVSAPLSAPQDQDEALTFTCRSMDGYPRPNVYWINRTDNSLLSEALYNSSVSVNSRGLYDVVSVLRVPRAPSLDVGCCIENVLLHQNLTVSSQAETGTFTGTKSGITENGASARAGSPSALAAMLVTGLVVVAVAVVLAHRSRRLPCRRYAGAQAAKPELELTDHV</sequence>
<evidence type="ECO:0000256" key="1">
    <source>
        <dbReference type="ARBA" id="ARBA00004251"/>
    </source>
</evidence>
<keyword evidence="3" id="KW-1003">Cell membrane</keyword>
<keyword evidence="5 19" id="KW-0732">Signal</keyword>
<evidence type="ECO:0000256" key="18">
    <source>
        <dbReference type="SAM" id="Phobius"/>
    </source>
</evidence>
<dbReference type="PANTHER" id="PTHR24100">
    <property type="entry name" value="BUTYROPHILIN"/>
    <property type="match status" value="1"/>
</dbReference>
<dbReference type="EMBL" id="JACASE010000020">
    <property type="protein sequence ID" value="KAF6394475.1"/>
    <property type="molecule type" value="Genomic_DNA"/>
</dbReference>
<accession>A0A7J8B7M6</accession>
<dbReference type="PANTHER" id="PTHR24100:SF151">
    <property type="entry name" value="ICOS LIGAND"/>
    <property type="match status" value="1"/>
</dbReference>
<dbReference type="Pfam" id="PF22705">
    <property type="entry name" value="C2-set_3"/>
    <property type="match status" value="1"/>
</dbReference>
<dbReference type="AlphaFoldDB" id="A0A7J8B7M6"/>
<evidence type="ECO:0000256" key="19">
    <source>
        <dbReference type="SAM" id="SignalP"/>
    </source>
</evidence>
<feature type="chain" id="PRO_5029739309" description="ICOS ligand" evidence="19">
    <location>
        <begin position="19"/>
        <end position="190"/>
    </location>
</feature>
<evidence type="ECO:0000256" key="7">
    <source>
        <dbReference type="ARBA" id="ARBA00022936"/>
    </source>
</evidence>
<dbReference type="FunFam" id="2.60.40.10:FF:000996">
    <property type="entry name" value="ICOS ligand isoform X2"/>
    <property type="match status" value="1"/>
</dbReference>
<dbReference type="GO" id="GO:0050852">
    <property type="term" value="P:T cell receptor signaling pathway"/>
    <property type="evidence" value="ECO:0007669"/>
    <property type="project" value="TreeGrafter"/>
</dbReference>
<dbReference type="GO" id="GO:0005102">
    <property type="term" value="F:signaling receptor binding"/>
    <property type="evidence" value="ECO:0007669"/>
    <property type="project" value="UniProtKB-ARBA"/>
</dbReference>
<feature type="signal peptide" evidence="19">
    <location>
        <begin position="1"/>
        <end position="18"/>
    </location>
</feature>
<keyword evidence="8 18" id="KW-1133">Transmembrane helix</keyword>
<feature type="transmembrane region" description="Helical" evidence="18">
    <location>
        <begin position="144"/>
        <end position="163"/>
    </location>
</feature>
<dbReference type="GO" id="GO:0042113">
    <property type="term" value="P:B cell activation"/>
    <property type="evidence" value="ECO:0007669"/>
    <property type="project" value="UniProtKB-KW"/>
</dbReference>
<keyword evidence="9" id="KW-1064">Adaptive immunity</keyword>
<dbReference type="GO" id="GO:0009897">
    <property type="term" value="C:external side of plasma membrane"/>
    <property type="evidence" value="ECO:0007669"/>
    <property type="project" value="TreeGrafter"/>
</dbReference>
<keyword evidence="13" id="KW-0393">Immunoglobulin domain</keyword>
<keyword evidence="11" id="KW-1015">Disulfide bond</keyword>
<evidence type="ECO:0000256" key="15">
    <source>
        <dbReference type="ARBA" id="ARBA00080938"/>
    </source>
</evidence>
<evidence type="ECO:0000313" key="21">
    <source>
        <dbReference type="EMBL" id="KAF6394475.1"/>
    </source>
</evidence>
<evidence type="ECO:0000256" key="9">
    <source>
        <dbReference type="ARBA" id="ARBA00023130"/>
    </source>
</evidence>
<evidence type="ECO:0000256" key="4">
    <source>
        <dbReference type="ARBA" id="ARBA00022692"/>
    </source>
</evidence>
<dbReference type="Gene3D" id="2.60.40.10">
    <property type="entry name" value="Immunoglobulins"/>
    <property type="match status" value="1"/>
</dbReference>
<keyword evidence="7" id="KW-0075">B-cell activation</keyword>
<keyword evidence="22" id="KW-1185">Reference proteome</keyword>
<proteinExistence type="inferred from homology"/>
<dbReference type="PROSITE" id="PS50835">
    <property type="entry name" value="IG_LIKE"/>
    <property type="match status" value="1"/>
</dbReference>
<dbReference type="InterPro" id="IPR050504">
    <property type="entry name" value="IgSF_BTN/MOG"/>
</dbReference>
<dbReference type="GO" id="GO:0001817">
    <property type="term" value="P:regulation of cytokine production"/>
    <property type="evidence" value="ECO:0007669"/>
    <property type="project" value="TreeGrafter"/>
</dbReference>
<dbReference type="SUPFAM" id="SSF48726">
    <property type="entry name" value="Immunoglobulin"/>
    <property type="match status" value="1"/>
</dbReference>
<keyword evidence="4 18" id="KW-0812">Transmembrane</keyword>
<evidence type="ECO:0000256" key="6">
    <source>
        <dbReference type="ARBA" id="ARBA00022859"/>
    </source>
</evidence>
<keyword evidence="12" id="KW-0325">Glycoprotein</keyword>
<comment type="caution">
    <text evidence="21">The sequence shown here is derived from an EMBL/GenBank/DDBJ whole genome shotgun (WGS) entry which is preliminary data.</text>
</comment>
<feature type="domain" description="Ig-like" evidence="20">
    <location>
        <begin position="24"/>
        <end position="83"/>
    </location>
</feature>
<dbReference type="Proteomes" id="UP000593571">
    <property type="component" value="Unassembled WGS sequence"/>
</dbReference>
<keyword evidence="6" id="KW-0391">Immunity</keyword>
<organism evidence="21 22">
    <name type="scientific">Rousettus aegyptiacus</name>
    <name type="common">Egyptian fruit bat</name>
    <name type="synonym">Pteropus aegyptiacus</name>
    <dbReference type="NCBI Taxonomy" id="9407"/>
    <lineage>
        <taxon>Eukaryota</taxon>
        <taxon>Metazoa</taxon>
        <taxon>Chordata</taxon>
        <taxon>Craniata</taxon>
        <taxon>Vertebrata</taxon>
        <taxon>Euteleostomi</taxon>
        <taxon>Mammalia</taxon>
        <taxon>Eutheria</taxon>
        <taxon>Laurasiatheria</taxon>
        <taxon>Chiroptera</taxon>
        <taxon>Yinpterochiroptera</taxon>
        <taxon>Pteropodoidea</taxon>
        <taxon>Pteropodidae</taxon>
        <taxon>Rousettinae</taxon>
        <taxon>Rousettus</taxon>
    </lineage>
</organism>
<dbReference type="InterPro" id="IPR053896">
    <property type="entry name" value="BTN3A2-like_Ig-C"/>
</dbReference>
<comment type="similarity">
    <text evidence="2">Belongs to the immunoglobulin superfamily. BTN/MOG family.</text>
</comment>
<evidence type="ECO:0000313" key="22">
    <source>
        <dbReference type="Proteomes" id="UP000593571"/>
    </source>
</evidence>
<dbReference type="GO" id="GO:0042104">
    <property type="term" value="P:positive regulation of activated T cell proliferation"/>
    <property type="evidence" value="ECO:0007669"/>
    <property type="project" value="UniProtKB-ARBA"/>
</dbReference>
<protein>
    <recommendedName>
        <fullName evidence="14">ICOS ligand</fullName>
    </recommendedName>
    <alternativeName>
        <fullName evidence="16">B7 homolog 2</fullName>
    </alternativeName>
    <alternativeName>
        <fullName evidence="15">B7-like protein Gl50</fullName>
    </alternativeName>
    <alternativeName>
        <fullName evidence="17">B7-related protein 1</fullName>
    </alternativeName>
</protein>
<evidence type="ECO:0000256" key="11">
    <source>
        <dbReference type="ARBA" id="ARBA00023157"/>
    </source>
</evidence>
<evidence type="ECO:0000259" key="20">
    <source>
        <dbReference type="PROSITE" id="PS50835"/>
    </source>
</evidence>
<evidence type="ECO:0000256" key="10">
    <source>
        <dbReference type="ARBA" id="ARBA00023136"/>
    </source>
</evidence>
<evidence type="ECO:0000256" key="13">
    <source>
        <dbReference type="ARBA" id="ARBA00023319"/>
    </source>
</evidence>
<name>A0A7J8B7M6_ROUAE</name>
<comment type="subcellular location">
    <subcellularLocation>
        <location evidence="1">Cell membrane</location>
        <topology evidence="1">Single-pass type I membrane protein</topology>
    </subcellularLocation>
</comment>
<evidence type="ECO:0000256" key="2">
    <source>
        <dbReference type="ARBA" id="ARBA00007591"/>
    </source>
</evidence>
<evidence type="ECO:0000256" key="14">
    <source>
        <dbReference type="ARBA" id="ARBA00068217"/>
    </source>
</evidence>
<dbReference type="InterPro" id="IPR007110">
    <property type="entry name" value="Ig-like_dom"/>
</dbReference>
<evidence type="ECO:0000256" key="17">
    <source>
        <dbReference type="ARBA" id="ARBA00082272"/>
    </source>
</evidence>
<dbReference type="InterPro" id="IPR036179">
    <property type="entry name" value="Ig-like_dom_sf"/>
</dbReference>